<organism evidence="1 2">
    <name type="scientific">Diplogelasinospora grovesii</name>
    <dbReference type="NCBI Taxonomy" id="303347"/>
    <lineage>
        <taxon>Eukaryota</taxon>
        <taxon>Fungi</taxon>
        <taxon>Dikarya</taxon>
        <taxon>Ascomycota</taxon>
        <taxon>Pezizomycotina</taxon>
        <taxon>Sordariomycetes</taxon>
        <taxon>Sordariomycetidae</taxon>
        <taxon>Sordariales</taxon>
        <taxon>Diplogelasinosporaceae</taxon>
        <taxon>Diplogelasinospora</taxon>
    </lineage>
</organism>
<sequence length="304" mass="34905">MEEVDRYVFLHDCMVGAGLCQPCLKSALTVYLKSLDVGEITELAEFMPRYREIYRTDFVVCDSSFLDIGLNERTFAEARYRPRHNVIMVPDRFYDWFLKAASRAARKYNNNDRASYVEAFDFKHVENALFVAAMARLTTIAARLTETPEMTWSVETQRLYREGWKGVFNLLQPPYEEECMCNPRNPQPQSVGEPPMIPPEDHAGFKDMVSTIKEVTEAYIDDDLGSEDPIDPEALVNTEVEKLAVNKRLFDSHWKNADFIKMLNYVRETTDDLNFRNLGICVDHGWECARDTCAMMAGSKGVAV</sequence>
<keyword evidence="2" id="KW-1185">Reference proteome</keyword>
<evidence type="ECO:0000313" key="2">
    <source>
        <dbReference type="Proteomes" id="UP001303473"/>
    </source>
</evidence>
<proteinExistence type="predicted"/>
<dbReference type="Proteomes" id="UP001303473">
    <property type="component" value="Unassembled WGS sequence"/>
</dbReference>
<evidence type="ECO:0000313" key="1">
    <source>
        <dbReference type="EMBL" id="KAK3936832.1"/>
    </source>
</evidence>
<protein>
    <submittedName>
        <fullName evidence="1">Uncharacterized protein</fullName>
    </submittedName>
</protein>
<name>A0AAN6N0B5_9PEZI</name>
<reference evidence="2" key="1">
    <citation type="journal article" date="2023" name="Mol. Phylogenet. Evol.">
        <title>Genome-scale phylogeny and comparative genomics of the fungal order Sordariales.</title>
        <authorList>
            <person name="Hensen N."/>
            <person name="Bonometti L."/>
            <person name="Westerberg I."/>
            <person name="Brannstrom I.O."/>
            <person name="Guillou S."/>
            <person name="Cros-Aarteil S."/>
            <person name="Calhoun S."/>
            <person name="Haridas S."/>
            <person name="Kuo A."/>
            <person name="Mondo S."/>
            <person name="Pangilinan J."/>
            <person name="Riley R."/>
            <person name="LaButti K."/>
            <person name="Andreopoulos B."/>
            <person name="Lipzen A."/>
            <person name="Chen C."/>
            <person name="Yan M."/>
            <person name="Daum C."/>
            <person name="Ng V."/>
            <person name="Clum A."/>
            <person name="Steindorff A."/>
            <person name="Ohm R.A."/>
            <person name="Martin F."/>
            <person name="Silar P."/>
            <person name="Natvig D.O."/>
            <person name="Lalanne C."/>
            <person name="Gautier V."/>
            <person name="Ament-Velasquez S.L."/>
            <person name="Kruys A."/>
            <person name="Hutchinson M.I."/>
            <person name="Powell A.J."/>
            <person name="Barry K."/>
            <person name="Miller A.N."/>
            <person name="Grigoriev I.V."/>
            <person name="Debuchy R."/>
            <person name="Gladieux P."/>
            <person name="Hiltunen Thoren M."/>
            <person name="Johannesson H."/>
        </authorList>
    </citation>
    <scope>NUCLEOTIDE SEQUENCE [LARGE SCALE GENOMIC DNA]</scope>
    <source>
        <strain evidence="2">CBS 340.73</strain>
    </source>
</reference>
<dbReference type="EMBL" id="MU853871">
    <property type="protein sequence ID" value="KAK3936832.1"/>
    <property type="molecule type" value="Genomic_DNA"/>
</dbReference>
<gene>
    <name evidence="1" type="ORF">QBC46DRAFT_345220</name>
</gene>
<comment type="caution">
    <text evidence="1">The sequence shown here is derived from an EMBL/GenBank/DDBJ whole genome shotgun (WGS) entry which is preliminary data.</text>
</comment>
<accession>A0AAN6N0B5</accession>
<dbReference type="AlphaFoldDB" id="A0AAN6N0B5"/>